<proteinExistence type="predicted"/>
<dbReference type="Pfam" id="PF14223">
    <property type="entry name" value="Retrotran_gag_2"/>
    <property type="match status" value="1"/>
</dbReference>
<protein>
    <recommendedName>
        <fullName evidence="6">CCHC-type domain-containing protein</fullName>
    </recommendedName>
</protein>
<evidence type="ECO:0000256" key="2">
    <source>
        <dbReference type="ARBA" id="ARBA00022723"/>
    </source>
</evidence>
<keyword evidence="3" id="KW-0378">Hydrolase</keyword>
<name>A0AAW2TBY6_9LAMI</name>
<keyword evidence="4" id="KW-0863">Zinc-finger</keyword>
<evidence type="ECO:0000256" key="3">
    <source>
        <dbReference type="ARBA" id="ARBA00022801"/>
    </source>
</evidence>
<dbReference type="InterPro" id="IPR054722">
    <property type="entry name" value="PolX-like_BBD"/>
</dbReference>
<feature type="domain" description="CCHC-type" evidence="6">
    <location>
        <begin position="198"/>
        <end position="213"/>
    </location>
</feature>
<dbReference type="InterPro" id="IPR012337">
    <property type="entry name" value="RNaseH-like_sf"/>
</dbReference>
<comment type="caution">
    <text evidence="7">The sequence shown here is derived from an EMBL/GenBank/DDBJ whole genome shotgun (WGS) entry which is preliminary data.</text>
</comment>
<dbReference type="SUPFAM" id="SSF53098">
    <property type="entry name" value="Ribonuclease H-like"/>
    <property type="match status" value="1"/>
</dbReference>
<reference evidence="7" key="1">
    <citation type="submission" date="2020-06" db="EMBL/GenBank/DDBJ databases">
        <authorList>
            <person name="Li T."/>
            <person name="Hu X."/>
            <person name="Zhang T."/>
            <person name="Song X."/>
            <person name="Zhang H."/>
            <person name="Dai N."/>
            <person name="Sheng W."/>
            <person name="Hou X."/>
            <person name="Wei L."/>
        </authorList>
    </citation>
    <scope>NUCLEOTIDE SEQUENCE</scope>
    <source>
        <strain evidence="7">KEN1</strain>
        <tissue evidence="7">Leaf</tissue>
    </source>
</reference>
<dbReference type="AlphaFoldDB" id="A0AAW2TBY6"/>
<dbReference type="Gene3D" id="4.10.60.10">
    <property type="entry name" value="Zinc finger, CCHC-type"/>
    <property type="match status" value="1"/>
</dbReference>
<dbReference type="PANTHER" id="PTHR42648">
    <property type="entry name" value="TRANSPOSASE, PUTATIVE-RELATED"/>
    <property type="match status" value="1"/>
</dbReference>
<gene>
    <name evidence="7" type="ORF">Slati_4227300</name>
</gene>
<dbReference type="PANTHER" id="PTHR42648:SF27">
    <property type="entry name" value="RNA-DIRECTED DNA POLYMERASE"/>
    <property type="match status" value="1"/>
</dbReference>
<evidence type="ECO:0000256" key="4">
    <source>
        <dbReference type="PROSITE-ProRule" id="PRU00047"/>
    </source>
</evidence>
<organism evidence="7">
    <name type="scientific">Sesamum latifolium</name>
    <dbReference type="NCBI Taxonomy" id="2727402"/>
    <lineage>
        <taxon>Eukaryota</taxon>
        <taxon>Viridiplantae</taxon>
        <taxon>Streptophyta</taxon>
        <taxon>Embryophyta</taxon>
        <taxon>Tracheophyta</taxon>
        <taxon>Spermatophyta</taxon>
        <taxon>Magnoliopsida</taxon>
        <taxon>eudicotyledons</taxon>
        <taxon>Gunneridae</taxon>
        <taxon>Pentapetalae</taxon>
        <taxon>asterids</taxon>
        <taxon>lamiids</taxon>
        <taxon>Lamiales</taxon>
        <taxon>Pedaliaceae</taxon>
        <taxon>Sesamum</taxon>
    </lineage>
</organism>
<sequence length="659" mass="74581">VVLDNPLPTALPEGSSPEERVMFEKWLKDNRKIGSIILASMTIEIQKQYDRLDDVPSLILRMKEVYAVPDRHIRYAATKAFFGTKMAEGSSVQSHGVKMLSLVEKLEDLKAGLDNDTHIDVILQSLPPSYDLFIINYNMNGRGFNLQGERQEGRTLEENGKKKAIAATASAEGSPTAPKGKGKGKVGGSQRSKANDVCMHCERKGHWKRECPQLLSNPGMFVIEVNMIANAASWVLDTGYGAHICNNLQVLKRSRRLSKDGMILRLGDGKAVAAEAVGSLSLVISDHIRIELKDRYYVPNNHENAQLWHARLGHISKDRIMRYKSEAFGRFKEYKLEVESQTGCKIKALQLDRGGKYLSVVERRNRTLLDMVRSMISFTELPPSLWDYALETAIKLLNMASSKTVAQTPYEIWHRKPASYKYLRVCGSLAYVKRLVGDKLDSRSSLCSFLEKGFPANNRLDEVLLEKSSEAPQQNATSFEPSVPTDGVPVLRRSIRESQPPESLELTGRLQPSRLGSWQKGYTQQPGVDFEETYSPVAMAKSIRILLAIAAWYDYEIWQMDMKTTFLNGFFEKEIFMDQSEGFTFVGEEQKVCRLQRSIYGLKQAFQSWNTCFDKVIRGYDFIKNEHDPCVYKKISGAWFRTLCFMSLTSCLLGMTSRC</sequence>
<keyword evidence="2" id="KW-0479">Metal-binding</keyword>
<evidence type="ECO:0000256" key="1">
    <source>
        <dbReference type="ARBA" id="ARBA00022670"/>
    </source>
</evidence>
<dbReference type="PROSITE" id="PS50158">
    <property type="entry name" value="ZF_CCHC"/>
    <property type="match status" value="1"/>
</dbReference>
<evidence type="ECO:0000256" key="5">
    <source>
        <dbReference type="SAM" id="MobiDB-lite"/>
    </source>
</evidence>
<reference evidence="7" key="2">
    <citation type="journal article" date="2024" name="Plant">
        <title>Genomic evolution and insights into agronomic trait innovations of Sesamum species.</title>
        <authorList>
            <person name="Miao H."/>
            <person name="Wang L."/>
            <person name="Qu L."/>
            <person name="Liu H."/>
            <person name="Sun Y."/>
            <person name="Le M."/>
            <person name="Wang Q."/>
            <person name="Wei S."/>
            <person name="Zheng Y."/>
            <person name="Lin W."/>
            <person name="Duan Y."/>
            <person name="Cao H."/>
            <person name="Xiong S."/>
            <person name="Wang X."/>
            <person name="Wei L."/>
            <person name="Li C."/>
            <person name="Ma Q."/>
            <person name="Ju M."/>
            <person name="Zhao R."/>
            <person name="Li G."/>
            <person name="Mu C."/>
            <person name="Tian Q."/>
            <person name="Mei H."/>
            <person name="Zhang T."/>
            <person name="Gao T."/>
            <person name="Zhang H."/>
        </authorList>
    </citation>
    <scope>NUCLEOTIDE SEQUENCE</scope>
    <source>
        <strain evidence="7">KEN1</strain>
    </source>
</reference>
<evidence type="ECO:0000259" key="6">
    <source>
        <dbReference type="PROSITE" id="PS50158"/>
    </source>
</evidence>
<dbReference type="EMBL" id="JACGWN010000015">
    <property type="protein sequence ID" value="KAL0401974.1"/>
    <property type="molecule type" value="Genomic_DNA"/>
</dbReference>
<dbReference type="GO" id="GO:0008270">
    <property type="term" value="F:zinc ion binding"/>
    <property type="evidence" value="ECO:0007669"/>
    <property type="project" value="UniProtKB-KW"/>
</dbReference>
<dbReference type="SUPFAM" id="SSF57756">
    <property type="entry name" value="Retrovirus zinc finger-like domains"/>
    <property type="match status" value="1"/>
</dbReference>
<feature type="region of interest" description="Disordered" evidence="5">
    <location>
        <begin position="151"/>
        <end position="191"/>
    </location>
</feature>
<dbReference type="InterPro" id="IPR036875">
    <property type="entry name" value="Znf_CCHC_sf"/>
</dbReference>
<evidence type="ECO:0000313" key="7">
    <source>
        <dbReference type="EMBL" id="KAL0401974.1"/>
    </source>
</evidence>
<keyword evidence="1" id="KW-0645">Protease</keyword>
<dbReference type="GO" id="GO:0003676">
    <property type="term" value="F:nucleic acid binding"/>
    <property type="evidence" value="ECO:0007669"/>
    <property type="project" value="InterPro"/>
</dbReference>
<dbReference type="GO" id="GO:0008233">
    <property type="term" value="F:peptidase activity"/>
    <property type="evidence" value="ECO:0007669"/>
    <property type="project" value="UniProtKB-KW"/>
</dbReference>
<dbReference type="InterPro" id="IPR001878">
    <property type="entry name" value="Znf_CCHC"/>
</dbReference>
<feature type="compositionally biased region" description="Basic and acidic residues" evidence="5">
    <location>
        <begin position="151"/>
        <end position="161"/>
    </location>
</feature>
<dbReference type="Pfam" id="PF22936">
    <property type="entry name" value="Pol_BBD"/>
    <property type="match status" value="1"/>
</dbReference>
<dbReference type="GO" id="GO:0006508">
    <property type="term" value="P:proteolysis"/>
    <property type="evidence" value="ECO:0007669"/>
    <property type="project" value="UniProtKB-KW"/>
</dbReference>
<keyword evidence="4" id="KW-0862">Zinc</keyword>
<dbReference type="InterPro" id="IPR036397">
    <property type="entry name" value="RNaseH_sf"/>
</dbReference>
<dbReference type="InterPro" id="IPR013103">
    <property type="entry name" value="RVT_2"/>
</dbReference>
<dbReference type="InterPro" id="IPR039537">
    <property type="entry name" value="Retrotran_Ty1/copia-like"/>
</dbReference>
<accession>A0AAW2TBY6</accession>
<dbReference type="Gene3D" id="3.30.420.10">
    <property type="entry name" value="Ribonuclease H-like superfamily/Ribonuclease H"/>
    <property type="match status" value="1"/>
</dbReference>
<dbReference type="Pfam" id="PF07727">
    <property type="entry name" value="RVT_2"/>
    <property type="match status" value="1"/>
</dbReference>
<feature type="non-terminal residue" evidence="7">
    <location>
        <position position="1"/>
    </location>
</feature>